<dbReference type="InterPro" id="IPR006076">
    <property type="entry name" value="FAD-dep_OxRdtase"/>
</dbReference>
<evidence type="ECO:0000256" key="4">
    <source>
        <dbReference type="ARBA" id="ARBA00022827"/>
    </source>
</evidence>
<dbReference type="SUPFAM" id="SSF54373">
    <property type="entry name" value="FAD-linked reductases, C-terminal domain"/>
    <property type="match status" value="1"/>
</dbReference>
<evidence type="ECO:0000313" key="9">
    <source>
        <dbReference type="Proteomes" id="UP000242180"/>
    </source>
</evidence>
<keyword evidence="5" id="KW-0560">Oxidoreductase</keyword>
<dbReference type="InParanoid" id="A0A1X2HTE5"/>
<keyword evidence="4 6" id="KW-0274">FAD</keyword>
<keyword evidence="3" id="KW-0285">Flavoprotein</keyword>
<feature type="binding site" evidence="6">
    <location>
        <position position="286"/>
    </location>
    <ligand>
        <name>D-dopa</name>
        <dbReference type="ChEBI" id="CHEBI:149689"/>
    </ligand>
</feature>
<accession>A0A1X2HTE5</accession>
<evidence type="ECO:0000256" key="6">
    <source>
        <dbReference type="PIRSR" id="PIRSR000189-1"/>
    </source>
</evidence>
<feature type="binding site" evidence="6">
    <location>
        <position position="180"/>
    </location>
    <ligand>
        <name>FAD</name>
        <dbReference type="ChEBI" id="CHEBI:57692"/>
    </ligand>
</feature>
<dbReference type="PANTHER" id="PTHR11530">
    <property type="entry name" value="D-AMINO ACID OXIDASE"/>
    <property type="match status" value="1"/>
</dbReference>
<dbReference type="Proteomes" id="UP000242180">
    <property type="component" value="Unassembled WGS sequence"/>
</dbReference>
<dbReference type="EMBL" id="MCGN01000001">
    <property type="protein sequence ID" value="ORZ02823.1"/>
    <property type="molecule type" value="Genomic_DNA"/>
</dbReference>
<evidence type="ECO:0000256" key="3">
    <source>
        <dbReference type="ARBA" id="ARBA00022630"/>
    </source>
</evidence>
<comment type="caution">
    <text evidence="8">The sequence shown here is derived from an EMBL/GenBank/DDBJ whole genome shotgun (WGS) entry which is preliminary data.</text>
</comment>
<dbReference type="FunCoup" id="A0A1X2HTE5">
    <property type="interactions" value="77"/>
</dbReference>
<comment type="similarity">
    <text evidence="2">Belongs to the DAMOX/DASOX family.</text>
</comment>
<evidence type="ECO:0000313" key="8">
    <source>
        <dbReference type="EMBL" id="ORZ02823.1"/>
    </source>
</evidence>
<gene>
    <name evidence="8" type="ORF">BCR43DRAFT_520075</name>
</gene>
<organism evidence="8 9">
    <name type="scientific">Syncephalastrum racemosum</name>
    <name type="common">Filamentous fungus</name>
    <dbReference type="NCBI Taxonomy" id="13706"/>
    <lineage>
        <taxon>Eukaryota</taxon>
        <taxon>Fungi</taxon>
        <taxon>Fungi incertae sedis</taxon>
        <taxon>Mucoromycota</taxon>
        <taxon>Mucoromycotina</taxon>
        <taxon>Mucoromycetes</taxon>
        <taxon>Mucorales</taxon>
        <taxon>Syncephalastraceae</taxon>
        <taxon>Syncephalastrum</taxon>
    </lineage>
</organism>
<dbReference type="GO" id="GO:0003884">
    <property type="term" value="F:D-amino-acid oxidase activity"/>
    <property type="evidence" value="ECO:0007669"/>
    <property type="project" value="InterPro"/>
</dbReference>
<proteinExistence type="inferred from homology"/>
<dbReference type="GO" id="GO:0071949">
    <property type="term" value="F:FAD binding"/>
    <property type="evidence" value="ECO:0007669"/>
    <property type="project" value="InterPro"/>
</dbReference>
<keyword evidence="9" id="KW-1185">Reference proteome</keyword>
<feature type="binding site" evidence="6">
    <location>
        <position position="224"/>
    </location>
    <ligand>
        <name>D-dopa</name>
        <dbReference type="ChEBI" id="CHEBI:149689"/>
    </ligand>
</feature>
<dbReference type="PIRSF" id="PIRSF000189">
    <property type="entry name" value="D-aa_oxidase"/>
    <property type="match status" value="1"/>
</dbReference>
<evidence type="ECO:0000256" key="1">
    <source>
        <dbReference type="ARBA" id="ARBA00001974"/>
    </source>
</evidence>
<dbReference type="Pfam" id="PF01266">
    <property type="entry name" value="DAO"/>
    <property type="match status" value="1"/>
</dbReference>
<evidence type="ECO:0000259" key="7">
    <source>
        <dbReference type="Pfam" id="PF01266"/>
    </source>
</evidence>
<dbReference type="GO" id="GO:0005737">
    <property type="term" value="C:cytoplasm"/>
    <property type="evidence" value="ECO:0007669"/>
    <property type="project" value="TreeGrafter"/>
</dbReference>
<feature type="binding site" evidence="6">
    <location>
        <begin position="45"/>
        <end position="46"/>
    </location>
    <ligand>
        <name>FAD</name>
        <dbReference type="ChEBI" id="CHEBI:57692"/>
    </ligand>
</feature>
<protein>
    <recommendedName>
        <fullName evidence="7">FAD dependent oxidoreductase domain-containing protein</fullName>
    </recommendedName>
</protein>
<reference evidence="8 9" key="1">
    <citation type="submission" date="2016-07" db="EMBL/GenBank/DDBJ databases">
        <title>Pervasive Adenine N6-methylation of Active Genes in Fungi.</title>
        <authorList>
            <consortium name="DOE Joint Genome Institute"/>
            <person name="Mondo S.J."/>
            <person name="Dannebaum R.O."/>
            <person name="Kuo R.C."/>
            <person name="Labutti K."/>
            <person name="Haridas S."/>
            <person name="Kuo A."/>
            <person name="Salamov A."/>
            <person name="Ahrendt S.R."/>
            <person name="Lipzen A."/>
            <person name="Sullivan W."/>
            <person name="Andreopoulos W.B."/>
            <person name="Clum A."/>
            <person name="Lindquist E."/>
            <person name="Daum C."/>
            <person name="Ramamoorthy G.K."/>
            <person name="Gryganskyi A."/>
            <person name="Culley D."/>
            <person name="Magnuson J.K."/>
            <person name="James T.Y."/>
            <person name="O'Malley M.A."/>
            <person name="Stajich J.E."/>
            <person name="Spatafora J.W."/>
            <person name="Visel A."/>
            <person name="Grigoriev I.V."/>
        </authorList>
    </citation>
    <scope>NUCLEOTIDE SEQUENCE [LARGE SCALE GENOMIC DNA]</scope>
    <source>
        <strain evidence="8 9">NRRL 2496</strain>
    </source>
</reference>
<dbReference type="InterPro" id="IPR023209">
    <property type="entry name" value="DAO"/>
</dbReference>
<dbReference type="OrthoDB" id="2015447at2759"/>
<dbReference type="PANTHER" id="PTHR11530:SF11">
    <property type="entry name" value="D-ASPARTATE OXIDASE"/>
    <property type="match status" value="1"/>
</dbReference>
<feature type="domain" description="FAD dependent oxidoreductase" evidence="7">
    <location>
        <begin position="3"/>
        <end position="337"/>
    </location>
</feature>
<dbReference type="OMA" id="ATHMIPR"/>
<dbReference type="STRING" id="13706.A0A1X2HTE5"/>
<evidence type="ECO:0000256" key="5">
    <source>
        <dbReference type="ARBA" id="ARBA00023002"/>
    </source>
</evidence>
<comment type="cofactor">
    <cofactor evidence="1 6">
        <name>FAD</name>
        <dbReference type="ChEBI" id="CHEBI:57692"/>
    </cofactor>
</comment>
<name>A0A1X2HTE5_SYNRA</name>
<sequence>MPKIIVFGAGVIGLTTAVVLLKNGYEDVTVVGKYHPGDELTHEFTSPWAGASIVSFAAQNTLLQEIDQISFKEFARQANLVPEAGVMYCPGLHLSEIDDPAHEAWAKKLYLNTEKVAKEQLPEGVRFGYRFLSFSLTAPRYLDWLVGQVKQLGGRLERGTFESIQDVAEKYQAETVINCTGLGSRVLADVRDETLHPVRGQTVLIRAPHIKTQMYREGPDVYTYIIPRPDGTAIVGGTLDYVTKEAEPDPAVTQSILARVYALNPELTHSQGPAAFDIVTENVGFRPTRQQSVRLEKESQKRGKCFILPKGGRYTIVHNYGHGPHGYQSCWGSAAKVLELLGGAQKAKL</sequence>
<dbReference type="AlphaFoldDB" id="A0A1X2HTE5"/>
<evidence type="ECO:0000256" key="2">
    <source>
        <dbReference type="ARBA" id="ARBA00006730"/>
    </source>
</evidence>
<dbReference type="SUPFAM" id="SSF51971">
    <property type="entry name" value="Nucleotide-binding domain"/>
    <property type="match status" value="1"/>
</dbReference>
<dbReference type="GO" id="GO:0019478">
    <property type="term" value="P:D-amino acid catabolic process"/>
    <property type="evidence" value="ECO:0007669"/>
    <property type="project" value="TreeGrafter"/>
</dbReference>
<dbReference type="Gene3D" id="3.30.9.10">
    <property type="entry name" value="D-Amino Acid Oxidase, subunit A, domain 2"/>
    <property type="match status" value="1"/>
</dbReference>
<dbReference type="Gene3D" id="3.40.50.720">
    <property type="entry name" value="NAD(P)-binding Rossmann-like Domain"/>
    <property type="match status" value="1"/>
</dbReference>